<keyword evidence="4" id="KW-0547">Nucleotide-binding</keyword>
<protein>
    <recommendedName>
        <fullName evidence="6">UDP-N-acetylglucosamine kinase</fullName>
        <ecNumber evidence="2">2.7.1.176</ecNumber>
    </recommendedName>
    <alternativeName>
        <fullName evidence="6">UDP-N-acetylglucosamine kinase</fullName>
    </alternativeName>
</protein>
<dbReference type="SUPFAM" id="SSF52540">
    <property type="entry name" value="P-loop containing nucleoside triphosphate hydrolases"/>
    <property type="match status" value="1"/>
</dbReference>
<organism evidence="9 10">
    <name type="scientific">Levilactobacillus spicheri</name>
    <dbReference type="NCBI Taxonomy" id="216463"/>
    <lineage>
        <taxon>Bacteria</taxon>
        <taxon>Bacillati</taxon>
        <taxon>Bacillota</taxon>
        <taxon>Bacilli</taxon>
        <taxon>Lactobacillales</taxon>
        <taxon>Lactobacillaceae</taxon>
        <taxon>Levilactobacillus</taxon>
    </lineage>
</organism>
<evidence type="ECO:0000259" key="8">
    <source>
        <dbReference type="Pfam" id="PF06414"/>
    </source>
</evidence>
<dbReference type="Proteomes" id="UP000033491">
    <property type="component" value="Unassembled WGS sequence"/>
</dbReference>
<dbReference type="STRING" id="216463.VC81_01995"/>
<keyword evidence="3" id="KW-1277">Toxin-antitoxin system</keyword>
<dbReference type="PANTHER" id="PTHR39206:SF1">
    <property type="entry name" value="SLL8004 PROTEIN"/>
    <property type="match status" value="1"/>
</dbReference>
<dbReference type="AlphaFoldDB" id="A0A0F3RUK9"/>
<evidence type="ECO:0000256" key="3">
    <source>
        <dbReference type="ARBA" id="ARBA00022649"/>
    </source>
</evidence>
<evidence type="ECO:0000313" key="10">
    <source>
        <dbReference type="Proteomes" id="UP000033491"/>
    </source>
</evidence>
<dbReference type="Pfam" id="PF06414">
    <property type="entry name" value="Zeta_toxin"/>
    <property type="match status" value="1"/>
</dbReference>
<gene>
    <name evidence="9" type="ORF">VC81_01995</name>
</gene>
<dbReference type="PATRIC" id="fig|216463.3.peg.2202"/>
<evidence type="ECO:0000256" key="6">
    <source>
        <dbReference type="ARBA" id="ARBA00032897"/>
    </source>
</evidence>
<evidence type="ECO:0000256" key="5">
    <source>
        <dbReference type="ARBA" id="ARBA00022840"/>
    </source>
</evidence>
<evidence type="ECO:0000256" key="1">
    <source>
        <dbReference type="ARBA" id="ARBA00009104"/>
    </source>
</evidence>
<evidence type="ECO:0000256" key="7">
    <source>
        <dbReference type="ARBA" id="ARBA00048178"/>
    </source>
</evidence>
<dbReference type="InterPro" id="IPR027417">
    <property type="entry name" value="P-loop_NTPase"/>
</dbReference>
<evidence type="ECO:0000313" key="9">
    <source>
        <dbReference type="EMBL" id="KJW13264.1"/>
    </source>
</evidence>
<reference evidence="9 10" key="1">
    <citation type="submission" date="2015-03" db="EMBL/GenBank/DDBJ databases">
        <authorList>
            <person name="Zheng J."/>
            <person name="Ganezle M."/>
        </authorList>
    </citation>
    <scope>NUCLEOTIDE SEQUENCE [LARGE SCALE GENOMIC DNA]</scope>
    <source>
        <strain evidence="9 10">LP38</strain>
    </source>
</reference>
<feature type="domain" description="Zeta toxin" evidence="8">
    <location>
        <begin position="3"/>
        <end position="169"/>
    </location>
</feature>
<proteinExistence type="inferred from homology"/>
<comment type="similarity">
    <text evidence="1">Belongs to the zeta toxin family.</text>
</comment>
<dbReference type="EC" id="2.7.1.176" evidence="2"/>
<dbReference type="InterPro" id="IPR010488">
    <property type="entry name" value="Zeta_toxin_domain"/>
</dbReference>
<comment type="caution">
    <text evidence="9">The sequence shown here is derived from an EMBL/GenBank/DDBJ whole genome shotgun (WGS) entry which is preliminary data.</text>
</comment>
<dbReference type="GO" id="GO:0005524">
    <property type="term" value="F:ATP binding"/>
    <property type="evidence" value="ECO:0007669"/>
    <property type="project" value="UniProtKB-KW"/>
</dbReference>
<dbReference type="PANTHER" id="PTHR39206">
    <property type="entry name" value="SLL8004 PROTEIN"/>
    <property type="match status" value="1"/>
</dbReference>
<accession>A0A0F3RUK9</accession>
<evidence type="ECO:0000256" key="4">
    <source>
        <dbReference type="ARBA" id="ARBA00022741"/>
    </source>
</evidence>
<keyword evidence="5" id="KW-0067">ATP-binding</keyword>
<sequence>MTQPTYCLIAGVNGAGKSSLYSLQPGIVKGTRRINADEILRQNHGDWHRPMDNFRAMRTELTEIKAALANQESIHVETTLAGNGKTHLKLLAEAKSQGYEVALIYVTLDQAPTAIRRVQDRVSKGGHGIAPALITKRFRQSRLNLPIIAVQCDEIMIYDNTKRLALVYDQLKQRVSYNRLVEYPWLQDVASQIPF</sequence>
<comment type="catalytic activity">
    <reaction evidence="7">
        <text>UDP-N-acetyl-alpha-D-glucosamine + ATP = UDP-N-acetyl-alpha-D-glucosamine 3'-phosphate + ADP + H(+)</text>
        <dbReference type="Rhea" id="RHEA:32671"/>
        <dbReference type="ChEBI" id="CHEBI:15378"/>
        <dbReference type="ChEBI" id="CHEBI:30616"/>
        <dbReference type="ChEBI" id="CHEBI:57705"/>
        <dbReference type="ChEBI" id="CHEBI:64353"/>
        <dbReference type="ChEBI" id="CHEBI:456216"/>
        <dbReference type="EC" id="2.7.1.176"/>
    </reaction>
</comment>
<dbReference type="EMBL" id="JZCR01000006">
    <property type="protein sequence ID" value="KJW13264.1"/>
    <property type="molecule type" value="Genomic_DNA"/>
</dbReference>
<evidence type="ECO:0000256" key="2">
    <source>
        <dbReference type="ARBA" id="ARBA00011963"/>
    </source>
</evidence>
<dbReference type="OrthoDB" id="9791543at2"/>
<dbReference type="GO" id="GO:0016301">
    <property type="term" value="F:kinase activity"/>
    <property type="evidence" value="ECO:0007669"/>
    <property type="project" value="InterPro"/>
</dbReference>
<dbReference type="Gene3D" id="3.40.50.300">
    <property type="entry name" value="P-loop containing nucleotide triphosphate hydrolases"/>
    <property type="match status" value="1"/>
</dbReference>
<dbReference type="RefSeq" id="WP_045806490.1">
    <property type="nucleotide sequence ID" value="NZ_JZCR01000006.1"/>
</dbReference>
<name>A0A0F3RUK9_9LACO</name>